<evidence type="ECO:0000313" key="2">
    <source>
        <dbReference type="Proteomes" id="UP000537141"/>
    </source>
</evidence>
<dbReference type="AlphaFoldDB" id="A0A7X0NIE7"/>
<dbReference type="SUPFAM" id="SSF55486">
    <property type="entry name" value="Metalloproteases ('zincins'), catalytic domain"/>
    <property type="match status" value="1"/>
</dbReference>
<protein>
    <submittedName>
        <fullName evidence="1">Putative transcriptional regulator</fullName>
    </submittedName>
</protein>
<proteinExistence type="predicted"/>
<dbReference type="Proteomes" id="UP000537141">
    <property type="component" value="Unassembled WGS sequence"/>
</dbReference>
<dbReference type="RefSeq" id="WP_184424848.1">
    <property type="nucleotide sequence ID" value="NZ_AP027362.1"/>
</dbReference>
<evidence type="ECO:0000313" key="1">
    <source>
        <dbReference type="EMBL" id="MBB6544057.1"/>
    </source>
</evidence>
<accession>A0A7X0NIE7</accession>
<comment type="caution">
    <text evidence="1">The sequence shown here is derived from an EMBL/GenBank/DDBJ whole genome shotgun (WGS) entry which is preliminary data.</text>
</comment>
<organism evidence="1 2">
    <name type="scientific">Thalassotalea piscium</name>
    <dbReference type="NCBI Taxonomy" id="1230533"/>
    <lineage>
        <taxon>Bacteria</taxon>
        <taxon>Pseudomonadati</taxon>
        <taxon>Pseudomonadota</taxon>
        <taxon>Gammaproteobacteria</taxon>
        <taxon>Alteromonadales</taxon>
        <taxon>Colwelliaceae</taxon>
        <taxon>Thalassotalea</taxon>
    </lineage>
</organism>
<dbReference type="EMBL" id="JACHHU010000023">
    <property type="protein sequence ID" value="MBB6544057.1"/>
    <property type="molecule type" value="Genomic_DNA"/>
</dbReference>
<dbReference type="InterPro" id="IPR027268">
    <property type="entry name" value="Peptidase_M4/M1_CTD_sf"/>
</dbReference>
<dbReference type="Gene3D" id="1.10.390.10">
    <property type="entry name" value="Neutral Protease Domain 2"/>
    <property type="match status" value="1"/>
</dbReference>
<reference evidence="1 2" key="1">
    <citation type="submission" date="2020-08" db="EMBL/GenBank/DDBJ databases">
        <title>Genomic Encyclopedia of Type Strains, Phase IV (KMG-IV): sequencing the most valuable type-strain genomes for metagenomic binning, comparative biology and taxonomic classification.</title>
        <authorList>
            <person name="Goeker M."/>
        </authorList>
    </citation>
    <scope>NUCLEOTIDE SEQUENCE [LARGE SCALE GENOMIC DNA]</scope>
    <source>
        <strain evidence="1 2">DSM 26287</strain>
    </source>
</reference>
<sequence>MNKTFFFPLLFSVTALATEQVPKLSGTINISVNSGTIDANFQLDNIPKIKDYLIFLNTGFNIQYFRNDKDKFNYAFEKSYNTNFSYESFGYYFPDNTGKNKFLPASIQFKYTGKFPVIDNMDKASDRGDWKGNIAFNGKTIRADGLQTAWYPVLYDIEKDKRYDAVTYDIEVTCIDCKSIYVNGSDPISATHGIFKREELTSVALFAGDYDIDKQNNSYYLNSGLSKQQMSELGNITASFKQYYQYNLNLPYGENVVYIHTTPTSKKDSWMFVTYPLIVAINHEKNGLSGLVDQDKSGWFKPYIAHELAHYYFGTYRVFNSELGDMFSESLAEYLSLKLTKKLIDEKVYLENINKKLSNLADKNFVAIKNIKNKSDYSNRNRYVYTYAPIVWLAIEKEIGEEKMWLWINKMLTVETEFTDYKFMIKTLAEVLDDDEKLAFLVENYFANKEAINQAKILLK</sequence>
<gene>
    <name evidence="1" type="ORF">HNQ55_002581</name>
</gene>
<name>A0A7X0NIE7_9GAMM</name>
<keyword evidence="2" id="KW-1185">Reference proteome</keyword>